<evidence type="ECO:0000313" key="11">
    <source>
        <dbReference type="Proteomes" id="UP001203880"/>
    </source>
</evidence>
<keyword evidence="6 9" id="KW-0224">Dipeptidase</keyword>
<dbReference type="RefSeq" id="WP_249709038.1">
    <property type="nucleotide sequence ID" value="NZ_JAMFMB010000009.1"/>
</dbReference>
<dbReference type="SUPFAM" id="SSF55166">
    <property type="entry name" value="Hedgehog/DD-peptidase"/>
    <property type="match status" value="1"/>
</dbReference>
<dbReference type="InterPro" id="IPR000755">
    <property type="entry name" value="A_A_dipeptidase"/>
</dbReference>
<evidence type="ECO:0000256" key="4">
    <source>
        <dbReference type="ARBA" id="ARBA00022801"/>
    </source>
</evidence>
<evidence type="ECO:0000256" key="1">
    <source>
        <dbReference type="ARBA" id="ARBA00001362"/>
    </source>
</evidence>
<dbReference type="EMBL" id="JAMFMB010000009">
    <property type="protein sequence ID" value="MCL6283656.1"/>
    <property type="molecule type" value="Genomic_DNA"/>
</dbReference>
<feature type="binding site" evidence="9">
    <location>
        <position position="233"/>
    </location>
    <ligand>
        <name>Zn(2+)</name>
        <dbReference type="ChEBI" id="CHEBI:29105"/>
        <note>catalytic</note>
    </ligand>
</feature>
<dbReference type="PANTHER" id="PTHR43126">
    <property type="entry name" value="D-ALANYL-D-ALANINE DIPEPTIDASE"/>
    <property type="match status" value="1"/>
</dbReference>
<name>A0ABT0Q1G1_9RHOB</name>
<dbReference type="Gene3D" id="3.30.1380.10">
    <property type="match status" value="1"/>
</dbReference>
<keyword evidence="8" id="KW-0961">Cell wall biogenesis/degradation</keyword>
<feature type="site" description="Transition state stabilizer" evidence="9">
    <location>
        <position position="103"/>
    </location>
</feature>
<feature type="binding site" evidence="9">
    <location>
        <position position="163"/>
    </location>
    <ligand>
        <name>Zn(2+)</name>
        <dbReference type="ChEBI" id="CHEBI:29105"/>
        <note>catalytic</note>
    </ligand>
</feature>
<gene>
    <name evidence="9" type="primary">ddpX</name>
    <name evidence="10" type="ORF">M3P21_08945</name>
</gene>
<keyword evidence="5 9" id="KW-0862">Zinc</keyword>
<organism evidence="10 11">
    <name type="scientific">Ruegeria spongiae</name>
    <dbReference type="NCBI Taxonomy" id="2942209"/>
    <lineage>
        <taxon>Bacteria</taxon>
        <taxon>Pseudomonadati</taxon>
        <taxon>Pseudomonadota</taxon>
        <taxon>Alphaproteobacteria</taxon>
        <taxon>Rhodobacterales</taxon>
        <taxon>Roseobacteraceae</taxon>
        <taxon>Ruegeria</taxon>
    </lineage>
</organism>
<comment type="caution">
    <text evidence="10">The sequence shown here is derived from an EMBL/GenBank/DDBJ whole genome shotgun (WGS) entry which is preliminary data.</text>
</comment>
<keyword evidence="2 9" id="KW-0645">Protease</keyword>
<dbReference type="Pfam" id="PF01427">
    <property type="entry name" value="Peptidase_M15"/>
    <property type="match status" value="1"/>
</dbReference>
<keyword evidence="11" id="KW-1185">Reference proteome</keyword>
<protein>
    <recommendedName>
        <fullName evidence="9">D-alanyl-D-alanine dipeptidase</fullName>
        <shortName evidence="9">D-Ala-D-Ala dipeptidase</shortName>
        <ecNumber evidence="9">3.4.13.22</ecNumber>
    </recommendedName>
</protein>
<evidence type="ECO:0000256" key="7">
    <source>
        <dbReference type="ARBA" id="ARBA00023049"/>
    </source>
</evidence>
<comment type="catalytic activity">
    <reaction evidence="1 9">
        <text>D-alanyl-D-alanine + H2O = 2 D-alanine</text>
        <dbReference type="Rhea" id="RHEA:20661"/>
        <dbReference type="ChEBI" id="CHEBI:15377"/>
        <dbReference type="ChEBI" id="CHEBI:57416"/>
        <dbReference type="ChEBI" id="CHEBI:57822"/>
        <dbReference type="EC" id="3.4.13.22"/>
    </reaction>
</comment>
<feature type="binding site" evidence="9">
    <location>
        <position position="156"/>
    </location>
    <ligand>
        <name>Zn(2+)</name>
        <dbReference type="ChEBI" id="CHEBI:29105"/>
        <note>catalytic</note>
    </ligand>
</feature>
<dbReference type="Proteomes" id="UP001203880">
    <property type="component" value="Unassembled WGS sequence"/>
</dbReference>
<keyword evidence="7 9" id="KW-0482">Metalloprotease</keyword>
<comment type="function">
    <text evidence="9">Catalyzes hydrolysis of the D-alanyl-D-alanine dipeptide.</text>
</comment>
<comment type="cofactor">
    <cofactor evidence="9">
        <name>Zn(2+)</name>
        <dbReference type="ChEBI" id="CHEBI:29105"/>
    </cofactor>
    <text evidence="9">Binds 1 zinc ion per subunit.</text>
</comment>
<evidence type="ECO:0000256" key="8">
    <source>
        <dbReference type="ARBA" id="ARBA00023316"/>
    </source>
</evidence>
<feature type="active site" description="Proton donor/acceptor" evidence="9">
    <location>
        <position position="230"/>
    </location>
</feature>
<keyword evidence="3 9" id="KW-0479">Metal-binding</keyword>
<proteinExistence type="inferred from homology"/>
<dbReference type="EC" id="3.4.13.22" evidence="9"/>
<reference evidence="10" key="1">
    <citation type="submission" date="2022-05" db="EMBL/GenBank/DDBJ databases">
        <authorList>
            <person name="Park J.-S."/>
        </authorList>
    </citation>
    <scope>NUCLEOTIDE SEQUENCE</scope>
    <source>
        <strain evidence="10">2012CJ41-6</strain>
    </source>
</reference>
<keyword evidence="4 9" id="KW-0378">Hydrolase</keyword>
<accession>A0ABT0Q1G1</accession>
<evidence type="ECO:0000313" key="10">
    <source>
        <dbReference type="EMBL" id="MCL6283656.1"/>
    </source>
</evidence>
<evidence type="ECO:0000256" key="2">
    <source>
        <dbReference type="ARBA" id="ARBA00022670"/>
    </source>
</evidence>
<evidence type="ECO:0000256" key="6">
    <source>
        <dbReference type="ARBA" id="ARBA00022997"/>
    </source>
</evidence>
<comment type="similarity">
    <text evidence="9">Belongs to the peptidase M15D family.</text>
</comment>
<evidence type="ECO:0000256" key="9">
    <source>
        <dbReference type="HAMAP-Rule" id="MF_01924"/>
    </source>
</evidence>
<dbReference type="InterPro" id="IPR009045">
    <property type="entry name" value="Zn_M74/Hedgehog-like"/>
</dbReference>
<evidence type="ECO:0000256" key="5">
    <source>
        <dbReference type="ARBA" id="ARBA00022833"/>
    </source>
</evidence>
<evidence type="ECO:0000256" key="3">
    <source>
        <dbReference type="ARBA" id="ARBA00022723"/>
    </source>
</evidence>
<dbReference type="HAMAP" id="MF_01924">
    <property type="entry name" value="A_A_dipeptidase"/>
    <property type="match status" value="1"/>
</dbReference>
<sequence length="266" mass="29749">MNITDLQPIPICSNGQDARGYHDIAFDKSDPRALERLVDVGAHGIAVVPYYHLSDGSNPPYGRRIDGSLPRMWCRESLVPMLRSANDALAACGCELVVYDAYRPITTQHGLWEWALAKVAADHPALPRSELEALTSQYSSDPRRFDPVDATTWPTHSTGASVDVVLRALDTDEVLDMGAGFDELSAVAHTDHLERERVAGRIGPENAALLNRRLLYWAMTNAGFANYPSEYWHFDFGNQMYIHNTRTEHGPQDRAWYGYCRLCDGV</sequence>